<feature type="binding site" evidence="6">
    <location>
        <begin position="109"/>
        <end position="112"/>
    </location>
    <ligand>
        <name>FMN</name>
        <dbReference type="ChEBI" id="CHEBI:58210"/>
    </ligand>
</feature>
<keyword evidence="9" id="KW-1185">Reference proteome</keyword>
<comment type="caution">
    <text evidence="6">Lacks conserved residue(s) required for the propagation of feature annotation.</text>
</comment>
<dbReference type="SUPFAM" id="SSF52218">
    <property type="entry name" value="Flavoproteins"/>
    <property type="match status" value="1"/>
</dbReference>
<accession>A0ABV6A3C3</accession>
<comment type="catalytic activity">
    <reaction evidence="5">
        <text>N,N-dimethyl-1,4-phenylenediamine + anthranilate + 2 NAD(+) = 2-(4-dimethylaminophenyl)diazenylbenzoate + 2 NADH + 2 H(+)</text>
        <dbReference type="Rhea" id="RHEA:55872"/>
        <dbReference type="ChEBI" id="CHEBI:15378"/>
        <dbReference type="ChEBI" id="CHEBI:15783"/>
        <dbReference type="ChEBI" id="CHEBI:16567"/>
        <dbReference type="ChEBI" id="CHEBI:57540"/>
        <dbReference type="ChEBI" id="CHEBI:57945"/>
        <dbReference type="ChEBI" id="CHEBI:71579"/>
        <dbReference type="EC" id="1.7.1.17"/>
    </reaction>
    <physiologicalReaction direction="right-to-left" evidence="5">
        <dbReference type="Rhea" id="RHEA:55874"/>
    </physiologicalReaction>
</comment>
<dbReference type="Proteomes" id="UP001589693">
    <property type="component" value="Unassembled WGS sequence"/>
</dbReference>
<evidence type="ECO:0000256" key="2">
    <source>
        <dbReference type="ARBA" id="ARBA00022643"/>
    </source>
</evidence>
<dbReference type="PANTHER" id="PTHR43741">
    <property type="entry name" value="FMN-DEPENDENT NADH-AZOREDUCTASE 1"/>
    <property type="match status" value="1"/>
</dbReference>
<dbReference type="Gene3D" id="3.40.50.360">
    <property type="match status" value="1"/>
</dbReference>
<dbReference type="EMBL" id="JBHLZU010000023">
    <property type="protein sequence ID" value="MFB9907608.1"/>
    <property type="molecule type" value="Genomic_DNA"/>
</dbReference>
<evidence type="ECO:0000313" key="9">
    <source>
        <dbReference type="Proteomes" id="UP001589693"/>
    </source>
</evidence>
<sequence length="228" mass="24817">MSSLLHLDSSSSRIDDSVSRRLTSLFADTWRKVHSAAGYRYRDLAVDPVPLVGPAYCALGRRLEREGLVPADAVARQVDGPDEQREWALTLPLITELLSADTVLLGVPMYNFSIPASLKAWIDRITFPGAYTDPATGASLLRGTRVVVVTARGGSYGPGTPREAFDFQEPYLRAYFGDLGVSTEDMLFVHAEMTLATIVPKLDRFRAMAESSLAAAQDAVSTLAKCSF</sequence>
<feature type="binding site" evidence="6">
    <location>
        <begin position="17"/>
        <end position="19"/>
    </location>
    <ligand>
        <name>FMN</name>
        <dbReference type="ChEBI" id="CHEBI:58210"/>
    </ligand>
</feature>
<keyword evidence="3 6" id="KW-0560">Oxidoreductase</keyword>
<reference evidence="8 9" key="1">
    <citation type="submission" date="2024-09" db="EMBL/GenBank/DDBJ databases">
        <authorList>
            <person name="Sun Q."/>
            <person name="Mori K."/>
        </authorList>
    </citation>
    <scope>NUCLEOTIDE SEQUENCE [LARGE SCALE GENOMIC DNA]</scope>
    <source>
        <strain evidence="8 9">TBRC 7907</strain>
    </source>
</reference>
<dbReference type="EC" id="1.6.5.-" evidence="6"/>
<keyword evidence="4 6" id="KW-0520">NAD</keyword>
<comment type="function">
    <text evidence="6">Also exhibits azoreductase activity. Catalyzes the reductive cleavage of the azo bond in aromatic azo compounds to the corresponding amines.</text>
</comment>
<evidence type="ECO:0000256" key="5">
    <source>
        <dbReference type="ARBA" id="ARBA00048542"/>
    </source>
</evidence>
<comment type="catalytic activity">
    <reaction evidence="6">
        <text>2 a quinone + NADH + H(+) = 2 a 1,4-benzosemiquinone + NAD(+)</text>
        <dbReference type="Rhea" id="RHEA:65952"/>
        <dbReference type="ChEBI" id="CHEBI:15378"/>
        <dbReference type="ChEBI" id="CHEBI:57540"/>
        <dbReference type="ChEBI" id="CHEBI:57945"/>
        <dbReference type="ChEBI" id="CHEBI:132124"/>
        <dbReference type="ChEBI" id="CHEBI:134225"/>
    </reaction>
</comment>
<evidence type="ECO:0000259" key="7">
    <source>
        <dbReference type="Pfam" id="PF02525"/>
    </source>
</evidence>
<protein>
    <recommendedName>
        <fullName evidence="6">FMN dependent NADH:quinone oxidoreductase</fullName>
        <ecNumber evidence="6">1.6.5.-</ecNumber>
    </recommendedName>
    <alternativeName>
        <fullName evidence="6">Azo-dye reductase</fullName>
    </alternativeName>
    <alternativeName>
        <fullName evidence="6">FMN-dependent NADH-azo compound oxidoreductase</fullName>
    </alternativeName>
    <alternativeName>
        <fullName evidence="6">FMN-dependent NADH-azoreductase</fullName>
        <ecNumber evidence="6">1.7.1.17</ecNumber>
    </alternativeName>
</protein>
<dbReference type="RefSeq" id="WP_377858082.1">
    <property type="nucleotide sequence ID" value="NZ_JBHLZU010000023.1"/>
</dbReference>
<evidence type="ECO:0000256" key="6">
    <source>
        <dbReference type="HAMAP-Rule" id="MF_01216"/>
    </source>
</evidence>
<keyword evidence="1 6" id="KW-0285">Flavoprotein</keyword>
<evidence type="ECO:0000313" key="8">
    <source>
        <dbReference type="EMBL" id="MFB9907608.1"/>
    </source>
</evidence>
<feature type="domain" description="Flavodoxin-like fold" evidence="7">
    <location>
        <begin position="4"/>
        <end position="191"/>
    </location>
</feature>
<comment type="subunit">
    <text evidence="6">Homodimer.</text>
</comment>
<gene>
    <name evidence="6" type="primary">azoR</name>
    <name evidence="8" type="ORF">ACFFQA_27050</name>
</gene>
<dbReference type="InterPro" id="IPR029039">
    <property type="entry name" value="Flavoprotein-like_sf"/>
</dbReference>
<dbReference type="EC" id="1.7.1.17" evidence="6"/>
<comment type="cofactor">
    <cofactor evidence="6">
        <name>FMN</name>
        <dbReference type="ChEBI" id="CHEBI:58210"/>
    </cofactor>
    <text evidence="6">Binds 1 FMN per subunit.</text>
</comment>
<name>A0ABV6A3C3_9PSEU</name>
<comment type="function">
    <text evidence="6">Quinone reductase that provides resistance to thiol-specific stress caused by electrophilic quinones.</text>
</comment>
<comment type="similarity">
    <text evidence="6">Belongs to the azoreductase type 1 family.</text>
</comment>
<evidence type="ECO:0000256" key="3">
    <source>
        <dbReference type="ARBA" id="ARBA00023002"/>
    </source>
</evidence>
<dbReference type="InterPro" id="IPR050104">
    <property type="entry name" value="FMN-dep_NADH:Q_OxRdtase_AzoR1"/>
</dbReference>
<keyword evidence="2 6" id="KW-0288">FMN</keyword>
<evidence type="ECO:0000256" key="4">
    <source>
        <dbReference type="ARBA" id="ARBA00023027"/>
    </source>
</evidence>
<feature type="binding site" evidence="6">
    <location>
        <position position="10"/>
    </location>
    <ligand>
        <name>FMN</name>
        <dbReference type="ChEBI" id="CHEBI:58210"/>
    </ligand>
</feature>
<evidence type="ECO:0000256" key="1">
    <source>
        <dbReference type="ARBA" id="ARBA00022630"/>
    </source>
</evidence>
<dbReference type="InterPro" id="IPR023048">
    <property type="entry name" value="NADH:quinone_OxRdtase_FMN_depd"/>
</dbReference>
<dbReference type="HAMAP" id="MF_01216">
    <property type="entry name" value="Azoreductase_type1"/>
    <property type="match status" value="1"/>
</dbReference>
<dbReference type="PANTHER" id="PTHR43741:SF4">
    <property type="entry name" value="FMN-DEPENDENT NADH:QUINONE OXIDOREDUCTASE"/>
    <property type="match status" value="1"/>
</dbReference>
<dbReference type="InterPro" id="IPR003680">
    <property type="entry name" value="Flavodoxin_fold"/>
</dbReference>
<organism evidence="8 9">
    <name type="scientific">Allokutzneria oryzae</name>
    <dbReference type="NCBI Taxonomy" id="1378989"/>
    <lineage>
        <taxon>Bacteria</taxon>
        <taxon>Bacillati</taxon>
        <taxon>Actinomycetota</taxon>
        <taxon>Actinomycetes</taxon>
        <taxon>Pseudonocardiales</taxon>
        <taxon>Pseudonocardiaceae</taxon>
        <taxon>Allokutzneria</taxon>
    </lineage>
</organism>
<dbReference type="Pfam" id="PF02525">
    <property type="entry name" value="Flavodoxin_2"/>
    <property type="match status" value="1"/>
</dbReference>
<proteinExistence type="inferred from homology"/>
<comment type="caution">
    <text evidence="8">The sequence shown here is derived from an EMBL/GenBank/DDBJ whole genome shotgun (WGS) entry which is preliminary data.</text>
</comment>